<keyword evidence="2" id="KW-1185">Reference proteome</keyword>
<sequence length="74" mass="8506">MLRITRSDSPDIACLYRDNQQYQTRVAVGGARIHLTCLKHKQAFKVAVLRRSALQAYGYCKTARFTRLPNHLVD</sequence>
<dbReference type="AlphaFoldDB" id="A0A834IAH9"/>
<dbReference type="EMBL" id="JAACXV010010431">
    <property type="protein sequence ID" value="KAF7275437.1"/>
    <property type="molecule type" value="Genomic_DNA"/>
</dbReference>
<organism evidence="1 2">
    <name type="scientific">Rhynchophorus ferrugineus</name>
    <name type="common">Red palm weevil</name>
    <name type="synonym">Curculio ferrugineus</name>
    <dbReference type="NCBI Taxonomy" id="354439"/>
    <lineage>
        <taxon>Eukaryota</taxon>
        <taxon>Metazoa</taxon>
        <taxon>Ecdysozoa</taxon>
        <taxon>Arthropoda</taxon>
        <taxon>Hexapoda</taxon>
        <taxon>Insecta</taxon>
        <taxon>Pterygota</taxon>
        <taxon>Neoptera</taxon>
        <taxon>Endopterygota</taxon>
        <taxon>Coleoptera</taxon>
        <taxon>Polyphaga</taxon>
        <taxon>Cucujiformia</taxon>
        <taxon>Curculionidae</taxon>
        <taxon>Dryophthorinae</taxon>
        <taxon>Rhynchophorus</taxon>
    </lineage>
</organism>
<protein>
    <submittedName>
        <fullName evidence="1">Uncharacterized protein</fullName>
    </submittedName>
</protein>
<name>A0A834IAH9_RHYFE</name>
<proteinExistence type="predicted"/>
<evidence type="ECO:0000313" key="1">
    <source>
        <dbReference type="EMBL" id="KAF7275437.1"/>
    </source>
</evidence>
<dbReference type="Proteomes" id="UP000625711">
    <property type="component" value="Unassembled WGS sequence"/>
</dbReference>
<reference evidence="1" key="1">
    <citation type="submission" date="2020-08" db="EMBL/GenBank/DDBJ databases">
        <title>Genome sequencing and assembly of the red palm weevil Rhynchophorus ferrugineus.</title>
        <authorList>
            <person name="Dias G.B."/>
            <person name="Bergman C.M."/>
            <person name="Manee M."/>
        </authorList>
    </citation>
    <scope>NUCLEOTIDE SEQUENCE</scope>
    <source>
        <strain evidence="1">AA-2017</strain>
        <tissue evidence="1">Whole larva</tissue>
    </source>
</reference>
<accession>A0A834IAH9</accession>
<gene>
    <name evidence="1" type="ORF">GWI33_011752</name>
</gene>
<comment type="caution">
    <text evidence="1">The sequence shown here is derived from an EMBL/GenBank/DDBJ whole genome shotgun (WGS) entry which is preliminary data.</text>
</comment>
<evidence type="ECO:0000313" key="2">
    <source>
        <dbReference type="Proteomes" id="UP000625711"/>
    </source>
</evidence>